<dbReference type="GO" id="GO:0005634">
    <property type="term" value="C:nucleus"/>
    <property type="evidence" value="ECO:0007669"/>
    <property type="project" value="UniProtKB-SubCell"/>
</dbReference>
<evidence type="ECO:0000256" key="1">
    <source>
        <dbReference type="ARBA" id="ARBA00004123"/>
    </source>
</evidence>
<dbReference type="GO" id="GO:0006261">
    <property type="term" value="P:DNA-templated DNA replication"/>
    <property type="evidence" value="ECO:0007669"/>
    <property type="project" value="TreeGrafter"/>
</dbReference>
<organism evidence="3 4">
    <name type="scientific">Jimgerdemannia flammicorona</name>
    <dbReference type="NCBI Taxonomy" id="994334"/>
    <lineage>
        <taxon>Eukaryota</taxon>
        <taxon>Fungi</taxon>
        <taxon>Fungi incertae sedis</taxon>
        <taxon>Mucoromycota</taxon>
        <taxon>Mucoromycotina</taxon>
        <taxon>Endogonomycetes</taxon>
        <taxon>Endogonales</taxon>
        <taxon>Endogonaceae</taxon>
        <taxon>Jimgerdemannia</taxon>
    </lineage>
</organism>
<sequence>IYGRDNSLKVSEIVEFIGVLGGTSPFAVSRARPTPQEPEFDDFGALRTQFGGVPIVHAITYRKIQAASFVPVGSEVIAAVLHNTPEIRAQLLKYIASAFGGDRLVAEFVLLQLLSRIHTRKGSLTLGNLTLNITHFPTPPAASATNPAIRPFASLLASLMPKYHDLSLTLAALNRAWFFPRSVDEVLKAGVLQLPEGTTIVVDETVLEEGVLGDQGAFFFFFM</sequence>
<proteinExistence type="predicted"/>
<dbReference type="GO" id="GO:0003682">
    <property type="term" value="F:chromatin binding"/>
    <property type="evidence" value="ECO:0007669"/>
    <property type="project" value="TreeGrafter"/>
</dbReference>
<keyword evidence="4" id="KW-1185">Reference proteome</keyword>
<protein>
    <submittedName>
        <fullName evidence="3">Putative alanine racemase-domain-containing protein</fullName>
    </submittedName>
</protein>
<dbReference type="Proteomes" id="UP000268093">
    <property type="component" value="Unassembled WGS sequence"/>
</dbReference>
<reference evidence="3 4" key="1">
    <citation type="journal article" date="2018" name="New Phytol.">
        <title>Phylogenomics of Endogonaceae and evolution of mycorrhizas within Mucoromycota.</title>
        <authorList>
            <person name="Chang Y."/>
            <person name="Desiro A."/>
            <person name="Na H."/>
            <person name="Sandor L."/>
            <person name="Lipzen A."/>
            <person name="Clum A."/>
            <person name="Barry K."/>
            <person name="Grigoriev I.V."/>
            <person name="Martin F.M."/>
            <person name="Stajich J.E."/>
            <person name="Smith M.E."/>
            <person name="Bonito G."/>
            <person name="Spatafora J.W."/>
        </authorList>
    </citation>
    <scope>NUCLEOTIDE SEQUENCE [LARGE SCALE GENOMIC DNA]</scope>
    <source>
        <strain evidence="3 4">GMNB39</strain>
    </source>
</reference>
<accession>A0A433CX65</accession>
<dbReference type="EMBL" id="RBNI01011518">
    <property type="protein sequence ID" value="RUP43177.1"/>
    <property type="molecule type" value="Genomic_DNA"/>
</dbReference>
<comment type="subcellular location">
    <subcellularLocation>
        <location evidence="1">Nucleus</location>
    </subcellularLocation>
</comment>
<name>A0A433CX65_9FUNG</name>
<dbReference type="AlphaFoldDB" id="A0A433CX65"/>
<dbReference type="PANTHER" id="PTHR13489">
    <property type="entry name" value="MINI-CHROMOSOME MAINTENANCE COMPLEX-BINDING PROTEIN"/>
    <property type="match status" value="1"/>
</dbReference>
<evidence type="ECO:0000256" key="2">
    <source>
        <dbReference type="ARBA" id="ARBA00023242"/>
    </source>
</evidence>
<gene>
    <name evidence="3" type="ORF">BC936DRAFT_137509</name>
</gene>
<evidence type="ECO:0000313" key="4">
    <source>
        <dbReference type="Proteomes" id="UP000268093"/>
    </source>
</evidence>
<keyword evidence="2" id="KW-0539">Nucleus</keyword>
<dbReference type="OrthoDB" id="329666at2759"/>
<comment type="caution">
    <text evidence="3">The sequence shown here is derived from an EMBL/GenBank/DDBJ whole genome shotgun (WGS) entry which is preliminary data.</text>
</comment>
<dbReference type="PANTHER" id="PTHR13489:SF0">
    <property type="entry name" value="MINI-CHROMOSOME MAINTENANCE COMPLEX-BINDING PROTEIN"/>
    <property type="match status" value="1"/>
</dbReference>
<dbReference type="Pfam" id="PF09739">
    <property type="entry name" value="MCM_bind"/>
    <property type="match status" value="1"/>
</dbReference>
<evidence type="ECO:0000313" key="3">
    <source>
        <dbReference type="EMBL" id="RUP43177.1"/>
    </source>
</evidence>
<dbReference type="InterPro" id="IPR019140">
    <property type="entry name" value="MCM_complex-bd"/>
</dbReference>
<feature type="non-terminal residue" evidence="3">
    <location>
        <position position="1"/>
    </location>
</feature>